<evidence type="ECO:0000256" key="1">
    <source>
        <dbReference type="SAM" id="SignalP"/>
    </source>
</evidence>
<sequence>MKSFFSRALLLTLLSIAALPSIARESAPKNCWFDTTKDTAVEYGTGSDLDKYVGNVCFFQNGADYYIGKVINTRGIECYYTTPGRGDGYIDSVRWLVTDYSNLKKLIDSYSKSGRLSMNINKFQSLFPDCTTSTEGHTPVINHNDLDQSIQLTTYSLREICLSDEERNGEHRIRIGYSQPGQCHMNDDSPYYLETPKDQPKGSDGCPIYNPDTEFTCEGYEFYRRGWAEECLSAFGAKTCYESTTCKKKRSKEECCKFAHNENCETVSMDTSGKCCCGVKLNKDNDRCKNVGLRKK</sequence>
<protein>
    <submittedName>
        <fullName evidence="2">Uncharacterized protein</fullName>
    </submittedName>
</protein>
<proteinExistence type="predicted"/>
<evidence type="ECO:0000313" key="3">
    <source>
        <dbReference type="Proteomes" id="UP000028006"/>
    </source>
</evidence>
<reference evidence="2 3" key="1">
    <citation type="submission" date="2014-06" db="EMBL/GenBank/DDBJ databases">
        <title>Whole Genome Sequences of Three Symbiotic Endozoicomonas Bacteria.</title>
        <authorList>
            <person name="Neave M.J."/>
            <person name="Apprill A."/>
            <person name="Voolstra C.R."/>
        </authorList>
    </citation>
    <scope>NUCLEOTIDE SEQUENCE [LARGE SCALE GENOMIC DNA]</scope>
    <source>
        <strain evidence="2 3">LMG 24815</strain>
    </source>
</reference>
<name>A0A081MYW9_9GAMM</name>
<gene>
    <name evidence="2" type="ORF">GZ77_25105</name>
</gene>
<keyword evidence="1" id="KW-0732">Signal</keyword>
<evidence type="ECO:0000313" key="2">
    <source>
        <dbReference type="EMBL" id="KEQ11392.1"/>
    </source>
</evidence>
<organism evidence="2 3">
    <name type="scientific">Endozoicomonas montiporae</name>
    <dbReference type="NCBI Taxonomy" id="1027273"/>
    <lineage>
        <taxon>Bacteria</taxon>
        <taxon>Pseudomonadati</taxon>
        <taxon>Pseudomonadota</taxon>
        <taxon>Gammaproteobacteria</taxon>
        <taxon>Oceanospirillales</taxon>
        <taxon>Endozoicomonadaceae</taxon>
        <taxon>Endozoicomonas</taxon>
    </lineage>
</organism>
<keyword evidence="3" id="KW-1185">Reference proteome</keyword>
<dbReference type="RefSeq" id="WP_034879626.1">
    <property type="nucleotide sequence ID" value="NZ_JOKG01000007.1"/>
</dbReference>
<dbReference type="EMBL" id="JOKG01000007">
    <property type="protein sequence ID" value="KEQ11392.1"/>
    <property type="molecule type" value="Genomic_DNA"/>
</dbReference>
<feature type="signal peptide" evidence="1">
    <location>
        <begin position="1"/>
        <end position="23"/>
    </location>
</feature>
<comment type="caution">
    <text evidence="2">The sequence shown here is derived from an EMBL/GenBank/DDBJ whole genome shotgun (WGS) entry which is preliminary data.</text>
</comment>
<dbReference type="Proteomes" id="UP000028006">
    <property type="component" value="Unassembled WGS sequence"/>
</dbReference>
<dbReference type="AlphaFoldDB" id="A0A081MYW9"/>
<accession>A0A081MYW9</accession>
<feature type="chain" id="PRO_5001760479" evidence="1">
    <location>
        <begin position="24"/>
        <end position="296"/>
    </location>
</feature>